<evidence type="ECO:0000256" key="3">
    <source>
        <dbReference type="ARBA" id="ARBA00023015"/>
    </source>
</evidence>
<protein>
    <recommendedName>
        <fullName evidence="7">Xylanolytic transcriptional activator regulatory domain-containing protein</fullName>
    </recommendedName>
</protein>
<dbReference type="AlphaFoldDB" id="A0A0D2K7J6"/>
<evidence type="ECO:0000256" key="6">
    <source>
        <dbReference type="SAM" id="MobiDB-lite"/>
    </source>
</evidence>
<gene>
    <name evidence="8" type="ORF">Z520_02111</name>
</gene>
<dbReference type="InterPro" id="IPR050815">
    <property type="entry name" value="TF_fung"/>
</dbReference>
<comment type="subcellular location">
    <subcellularLocation>
        <location evidence="1">Nucleus</location>
    </subcellularLocation>
</comment>
<name>A0A0D2K7J6_9EURO</name>
<evidence type="ECO:0000256" key="4">
    <source>
        <dbReference type="ARBA" id="ARBA00023163"/>
    </source>
</evidence>
<organism evidence="8 9">
    <name type="scientific">Fonsecaea multimorphosa CBS 102226</name>
    <dbReference type="NCBI Taxonomy" id="1442371"/>
    <lineage>
        <taxon>Eukaryota</taxon>
        <taxon>Fungi</taxon>
        <taxon>Dikarya</taxon>
        <taxon>Ascomycota</taxon>
        <taxon>Pezizomycotina</taxon>
        <taxon>Eurotiomycetes</taxon>
        <taxon>Chaetothyriomycetidae</taxon>
        <taxon>Chaetothyriales</taxon>
        <taxon>Herpotrichiellaceae</taxon>
        <taxon>Fonsecaea</taxon>
    </lineage>
</organism>
<dbReference type="InterPro" id="IPR007219">
    <property type="entry name" value="XnlR_reg_dom"/>
</dbReference>
<dbReference type="RefSeq" id="XP_016636095.1">
    <property type="nucleotide sequence ID" value="XM_016772625.1"/>
</dbReference>
<dbReference type="PANTHER" id="PTHR47338:SF5">
    <property type="entry name" value="ZN(II)2CYS6 TRANSCRIPTION FACTOR (EUROFUNG)"/>
    <property type="match status" value="1"/>
</dbReference>
<dbReference type="GO" id="GO:0005634">
    <property type="term" value="C:nucleus"/>
    <property type="evidence" value="ECO:0007669"/>
    <property type="project" value="UniProtKB-SubCell"/>
</dbReference>
<evidence type="ECO:0000313" key="9">
    <source>
        <dbReference type="Proteomes" id="UP000053411"/>
    </source>
</evidence>
<reference evidence="8 9" key="1">
    <citation type="submission" date="2015-01" db="EMBL/GenBank/DDBJ databases">
        <title>The Genome Sequence of Fonsecaea multimorphosa CBS 102226.</title>
        <authorList>
            <consortium name="The Broad Institute Genomics Platform"/>
            <person name="Cuomo C."/>
            <person name="de Hoog S."/>
            <person name="Gorbushina A."/>
            <person name="Stielow B."/>
            <person name="Teixiera M."/>
            <person name="Abouelleil A."/>
            <person name="Chapman S.B."/>
            <person name="Priest M."/>
            <person name="Young S.K."/>
            <person name="Wortman J."/>
            <person name="Nusbaum C."/>
            <person name="Birren B."/>
        </authorList>
    </citation>
    <scope>NUCLEOTIDE SEQUENCE [LARGE SCALE GENOMIC DNA]</scope>
    <source>
        <strain evidence="8 9">CBS 102226</strain>
    </source>
</reference>
<evidence type="ECO:0000256" key="1">
    <source>
        <dbReference type="ARBA" id="ARBA00004123"/>
    </source>
</evidence>
<feature type="region of interest" description="Disordered" evidence="6">
    <location>
        <begin position="27"/>
        <end position="104"/>
    </location>
</feature>
<feature type="compositionally biased region" description="Polar residues" evidence="6">
    <location>
        <begin position="85"/>
        <end position="98"/>
    </location>
</feature>
<dbReference type="OrthoDB" id="3862662at2759"/>
<keyword evidence="3" id="KW-0805">Transcription regulation</keyword>
<evidence type="ECO:0000313" key="8">
    <source>
        <dbReference type="EMBL" id="KIY01973.1"/>
    </source>
</evidence>
<accession>A0A0D2K7J6</accession>
<dbReference type="GO" id="GO:0006351">
    <property type="term" value="P:DNA-templated transcription"/>
    <property type="evidence" value="ECO:0007669"/>
    <property type="project" value="InterPro"/>
</dbReference>
<dbReference type="Pfam" id="PF04082">
    <property type="entry name" value="Fungal_trans"/>
    <property type="match status" value="1"/>
</dbReference>
<dbReference type="GeneID" id="27707857"/>
<dbReference type="PANTHER" id="PTHR47338">
    <property type="entry name" value="ZN(II)2CYS6 TRANSCRIPTION FACTOR (EUROFUNG)-RELATED"/>
    <property type="match status" value="1"/>
</dbReference>
<keyword evidence="9" id="KW-1185">Reference proteome</keyword>
<keyword evidence="2" id="KW-0479">Metal-binding</keyword>
<dbReference type="VEuPathDB" id="FungiDB:Z520_02111"/>
<keyword evidence="4" id="KW-0804">Transcription</keyword>
<feature type="compositionally biased region" description="Basic and acidic residues" evidence="6">
    <location>
        <begin position="44"/>
        <end position="58"/>
    </location>
</feature>
<dbReference type="GO" id="GO:0008270">
    <property type="term" value="F:zinc ion binding"/>
    <property type="evidence" value="ECO:0007669"/>
    <property type="project" value="InterPro"/>
</dbReference>
<proteinExistence type="predicted"/>
<evidence type="ECO:0000256" key="2">
    <source>
        <dbReference type="ARBA" id="ARBA00022723"/>
    </source>
</evidence>
<keyword evidence="5" id="KW-0539">Nucleus</keyword>
<dbReference type="CDD" id="cd12148">
    <property type="entry name" value="fungal_TF_MHR"/>
    <property type="match status" value="1"/>
</dbReference>
<dbReference type="GO" id="GO:0000981">
    <property type="term" value="F:DNA-binding transcription factor activity, RNA polymerase II-specific"/>
    <property type="evidence" value="ECO:0007669"/>
    <property type="project" value="InterPro"/>
</dbReference>
<evidence type="ECO:0000259" key="7">
    <source>
        <dbReference type="Pfam" id="PF04082"/>
    </source>
</evidence>
<evidence type="ECO:0000256" key="5">
    <source>
        <dbReference type="ARBA" id="ARBA00023242"/>
    </source>
</evidence>
<dbReference type="GO" id="GO:0003677">
    <property type="term" value="F:DNA binding"/>
    <property type="evidence" value="ECO:0007669"/>
    <property type="project" value="InterPro"/>
</dbReference>
<sequence length="665" mass="75258">MSMQPDVLVARRLQCFDLETTHAPTEYHSIGRRSLEETNTLHVETQRHPSSRQDRLERNPTQPTSHTLHEVASDSVIEGRALPSPKTNTSVQNPSGSPENGGWDLDPGLGAQLVELFFDNVQSWLSILHRPKFAARYIRRTGETAVLVNRSILPDDEALLLYGIFALGARFSKSHLEEVPPVDRGEKYARHAKMIWNSIRKTLQDPSIEYLQGCVVLAAYCLTAGQTRLGSILNKHCVSHVSSLSLDEIDRELMNEDGTLNNARFEASVVSWVRKEELRRLWWSMWELDIYCATLSRQPYDIAKQIKVLLPAPDRAWFCGVPTRSAFINNHPERVWTSLQGSSNQSSRAWFLLANYLKSYIFFSSHQLPGSLTSTRSGLKTALCNFKLSLPAEFQLRSLFISNQNYEEANWVVSTHLIIIVCESLLRDSRRPPNEWNDAECPDSTQDTLHFAKRIASYLVDVGQVWPSEYIPLSHPILCCSVISLASMDIQQCECITRALEMTGLILAHYAKYWKIGSKMLRLLNAVREALVTHASPQILEEKQTLMEIYSGLLPTTLRRESLVETSARRPGGVRSSPRQSTHAMEIRLHNDNAQWRLEVRSRLGDVMLETGSDQGDVILEVASNVVHEQVQLDVVNGNGNILISRRERVHSEADFGLGNRISLY</sequence>
<dbReference type="EMBL" id="KN848064">
    <property type="protein sequence ID" value="KIY01973.1"/>
    <property type="molecule type" value="Genomic_DNA"/>
</dbReference>
<feature type="domain" description="Xylanolytic transcriptional activator regulatory" evidence="7">
    <location>
        <begin position="115"/>
        <end position="330"/>
    </location>
</feature>
<dbReference type="Proteomes" id="UP000053411">
    <property type="component" value="Unassembled WGS sequence"/>
</dbReference>